<evidence type="ECO:0008006" key="3">
    <source>
        <dbReference type="Google" id="ProtNLM"/>
    </source>
</evidence>
<proteinExistence type="predicted"/>
<protein>
    <recommendedName>
        <fullName evidence="3">ABC transporter substrate-binding protein</fullName>
    </recommendedName>
</protein>
<gene>
    <name evidence="1" type="ORF">FRZ61_44000</name>
</gene>
<keyword evidence="2" id="KW-1185">Reference proteome</keyword>
<dbReference type="InterPro" id="IPR010412">
    <property type="entry name" value="DUF1007"/>
</dbReference>
<dbReference type="AlphaFoldDB" id="A0A5J6N3S1"/>
<dbReference type="Pfam" id="PF06226">
    <property type="entry name" value="DUF1007"/>
    <property type="match status" value="1"/>
</dbReference>
<sequence length="209" mass="23484">MRRPLSAGPRRRRASALIFLFAFGLAGGLPSVASAHPHVFIDNRVTFLFKEGKIVGFRENWQFDEIFSEDLLGDFDKDGDGRFSKAESEAVAGVTLPALEEYHYFTYVWVDGKDLGKIKPTDFHASARDKLASYDFLIALPKPVDPLKQVLAVEIADRSYFVEVLLAKNDPVKIDGLKEFTCQPNVTMDKKNAYYGGYVIPQQIKLTCQ</sequence>
<evidence type="ECO:0000313" key="2">
    <source>
        <dbReference type="Proteomes" id="UP000325797"/>
    </source>
</evidence>
<dbReference type="Proteomes" id="UP000325797">
    <property type="component" value="Chromosome"/>
</dbReference>
<reference evidence="1 2" key="1">
    <citation type="submission" date="2019-08" db="EMBL/GenBank/DDBJ databases">
        <title>Hyperibacter terrae gen. nov., sp. nov. and Hyperibacter viscosus sp. nov., two new members in the family Rhodospirillaceae isolated from the rhizosphere of Hypericum perforatum.</title>
        <authorList>
            <person name="Noviana Z."/>
        </authorList>
    </citation>
    <scope>NUCLEOTIDE SEQUENCE [LARGE SCALE GENOMIC DNA]</scope>
    <source>
        <strain evidence="1 2">R5959</strain>
    </source>
</reference>
<dbReference type="RefSeq" id="WP_191909156.1">
    <property type="nucleotide sequence ID" value="NZ_CP042582.1"/>
</dbReference>
<organism evidence="1 2">
    <name type="scientific">Hypericibacter adhaerens</name>
    <dbReference type="NCBI Taxonomy" id="2602016"/>
    <lineage>
        <taxon>Bacteria</taxon>
        <taxon>Pseudomonadati</taxon>
        <taxon>Pseudomonadota</taxon>
        <taxon>Alphaproteobacteria</taxon>
        <taxon>Rhodospirillales</taxon>
        <taxon>Dongiaceae</taxon>
        <taxon>Hypericibacter</taxon>
    </lineage>
</organism>
<name>A0A5J6N3S1_9PROT</name>
<dbReference type="KEGG" id="hadh:FRZ61_44000"/>
<accession>A0A5J6N3S1</accession>
<dbReference type="EMBL" id="CP042582">
    <property type="protein sequence ID" value="QEX24459.1"/>
    <property type="molecule type" value="Genomic_DNA"/>
</dbReference>
<evidence type="ECO:0000313" key="1">
    <source>
        <dbReference type="EMBL" id="QEX24459.1"/>
    </source>
</evidence>